<proteinExistence type="predicted"/>
<evidence type="ECO:0000256" key="1">
    <source>
        <dbReference type="SAM" id="MobiDB-lite"/>
    </source>
</evidence>
<name>A0ABD3GRB3_9MARC</name>
<feature type="compositionally biased region" description="Basic and acidic residues" evidence="1">
    <location>
        <begin position="74"/>
        <end position="106"/>
    </location>
</feature>
<dbReference type="Proteomes" id="UP001633002">
    <property type="component" value="Unassembled WGS sequence"/>
</dbReference>
<accession>A0ABD3GRB3</accession>
<dbReference type="EMBL" id="JBJQOH010000007">
    <property type="protein sequence ID" value="KAL3680954.1"/>
    <property type="molecule type" value="Genomic_DNA"/>
</dbReference>
<evidence type="ECO:0000313" key="3">
    <source>
        <dbReference type="Proteomes" id="UP001633002"/>
    </source>
</evidence>
<comment type="caution">
    <text evidence="2">The sequence shown here is derived from an EMBL/GenBank/DDBJ whole genome shotgun (WGS) entry which is preliminary data.</text>
</comment>
<gene>
    <name evidence="2" type="ORF">R1sor_023910</name>
</gene>
<protein>
    <submittedName>
        <fullName evidence="2">Uncharacterized protein</fullName>
    </submittedName>
</protein>
<evidence type="ECO:0000313" key="2">
    <source>
        <dbReference type="EMBL" id="KAL3680954.1"/>
    </source>
</evidence>
<sequence>MKDGGTFVRLTLEPKLMDRQQSKVALGGDLMSAKASQLLHECHGIPVDPHAASSATPRKVAAAAVGTDSEEEREVQRDIKASQRHEAARMVEAKAAKSVRSRDKGKNVVPENQRRSHLCLPRLLGKSSSVPVWWLRLLGYPGSLKLTAANVRESHK</sequence>
<feature type="region of interest" description="Disordered" evidence="1">
    <location>
        <begin position="49"/>
        <end position="112"/>
    </location>
</feature>
<organism evidence="2 3">
    <name type="scientific">Riccia sorocarpa</name>
    <dbReference type="NCBI Taxonomy" id="122646"/>
    <lineage>
        <taxon>Eukaryota</taxon>
        <taxon>Viridiplantae</taxon>
        <taxon>Streptophyta</taxon>
        <taxon>Embryophyta</taxon>
        <taxon>Marchantiophyta</taxon>
        <taxon>Marchantiopsida</taxon>
        <taxon>Marchantiidae</taxon>
        <taxon>Marchantiales</taxon>
        <taxon>Ricciaceae</taxon>
        <taxon>Riccia</taxon>
    </lineage>
</organism>
<dbReference type="AlphaFoldDB" id="A0ABD3GRB3"/>
<keyword evidence="3" id="KW-1185">Reference proteome</keyword>
<reference evidence="2 3" key="1">
    <citation type="submission" date="2024-09" db="EMBL/GenBank/DDBJ databases">
        <title>Chromosome-scale assembly of Riccia sorocarpa.</title>
        <authorList>
            <person name="Paukszto L."/>
        </authorList>
    </citation>
    <scope>NUCLEOTIDE SEQUENCE [LARGE SCALE GENOMIC DNA]</scope>
    <source>
        <strain evidence="2">LP-2024</strain>
        <tissue evidence="2">Aerial parts of the thallus</tissue>
    </source>
</reference>